<dbReference type="Proteomes" id="UP000228593">
    <property type="component" value="Unassembled WGS sequence"/>
</dbReference>
<name>A0A2G8SXH5_9BURK</name>
<gene>
    <name evidence="1" type="ORF">CR103_17690</name>
</gene>
<dbReference type="EMBL" id="PDOB01000035">
    <property type="protein sequence ID" value="PIL38464.1"/>
    <property type="molecule type" value="Genomic_DNA"/>
</dbReference>
<organism evidence="1 2">
    <name type="scientific">Massilia psychrophila</name>
    <dbReference type="NCBI Taxonomy" id="1603353"/>
    <lineage>
        <taxon>Bacteria</taxon>
        <taxon>Pseudomonadati</taxon>
        <taxon>Pseudomonadota</taxon>
        <taxon>Betaproteobacteria</taxon>
        <taxon>Burkholderiales</taxon>
        <taxon>Oxalobacteraceae</taxon>
        <taxon>Telluria group</taxon>
        <taxon>Massilia</taxon>
    </lineage>
</organism>
<evidence type="ECO:0000313" key="1">
    <source>
        <dbReference type="EMBL" id="PIL38464.1"/>
    </source>
</evidence>
<accession>A0A2G8SXH5</accession>
<reference evidence="1 2" key="1">
    <citation type="submission" date="2017-10" db="EMBL/GenBank/DDBJ databases">
        <title>Massilia psychrophilum sp. nov., a novel purple-pigmented bacterium isolated from Tianshan glacier, Xinjiang Municipality, China.</title>
        <authorList>
            <person name="Wang H."/>
        </authorList>
    </citation>
    <scope>NUCLEOTIDE SEQUENCE [LARGE SCALE GENOMIC DNA]</scope>
    <source>
        <strain evidence="1 2">JCM 30813</strain>
    </source>
</reference>
<protein>
    <submittedName>
        <fullName evidence="1">Uncharacterized protein</fullName>
    </submittedName>
</protein>
<sequence length="351" mass="37586">MKAIFKWPERAAPADMSALGAAVIAMPVHSGCAVPAACVAVVIDSGGRTRRAQEGSRLQLAPGEAAYAFHPGPYTVDLVPFGAAPELGLRVGFAVDSADPRVAQQRFDLFLASEAHGPLALAHFCQAVEAALQRALAQGNLELPPCTSLTEWNAFRAGFNQLLYMRFGVTVEECVPVDLGESVDFAAVLMARTLEQAPVAQLSLSLPLPRALAAASDPLSDARALRRLFLELPCVMCALRLAVLPPGQLLFRRHQDLLRRLDLVSLAVSSMPALELSAPGVALAKHEQLRRIGHSRRAVAALDEAWALLARVQIAGAQQLDALFDDGARIVANLEYDLGERRMVATENQPA</sequence>
<evidence type="ECO:0000313" key="2">
    <source>
        <dbReference type="Proteomes" id="UP000228593"/>
    </source>
</evidence>
<comment type="caution">
    <text evidence="1">The sequence shown here is derived from an EMBL/GenBank/DDBJ whole genome shotgun (WGS) entry which is preliminary data.</text>
</comment>
<proteinExistence type="predicted"/>
<keyword evidence="2" id="KW-1185">Reference proteome</keyword>
<dbReference type="OrthoDB" id="8745838at2"/>
<dbReference type="AlphaFoldDB" id="A0A2G8SXH5"/>